<evidence type="ECO:0000313" key="4">
    <source>
        <dbReference type="Proteomes" id="UP001500266"/>
    </source>
</evidence>
<evidence type="ECO:0000256" key="2">
    <source>
        <dbReference type="SAM" id="Phobius"/>
    </source>
</evidence>
<dbReference type="RefSeq" id="WP_345021355.1">
    <property type="nucleotide sequence ID" value="NZ_BAABDO010000034.1"/>
</dbReference>
<name>A0ABP7YSK8_9ACTN</name>
<gene>
    <name evidence="3" type="ORF">GCM10022416_28020</name>
</gene>
<dbReference type="Proteomes" id="UP001500266">
    <property type="component" value="Unassembled WGS sequence"/>
</dbReference>
<comment type="caution">
    <text evidence="3">The sequence shown here is derived from an EMBL/GenBank/DDBJ whole genome shotgun (WGS) entry which is preliminary data.</text>
</comment>
<keyword evidence="2" id="KW-0472">Membrane</keyword>
<evidence type="ECO:0000313" key="3">
    <source>
        <dbReference type="EMBL" id="GAA4140634.1"/>
    </source>
</evidence>
<keyword evidence="2" id="KW-0812">Transmembrane</keyword>
<keyword evidence="2" id="KW-1133">Transmembrane helix</keyword>
<feature type="compositionally biased region" description="Basic and acidic residues" evidence="1">
    <location>
        <begin position="101"/>
        <end position="114"/>
    </location>
</feature>
<reference evidence="4" key="1">
    <citation type="journal article" date="2019" name="Int. J. Syst. Evol. Microbiol.">
        <title>The Global Catalogue of Microorganisms (GCM) 10K type strain sequencing project: providing services to taxonomists for standard genome sequencing and annotation.</title>
        <authorList>
            <consortium name="The Broad Institute Genomics Platform"/>
            <consortium name="The Broad Institute Genome Sequencing Center for Infectious Disease"/>
            <person name="Wu L."/>
            <person name="Ma J."/>
        </authorList>
    </citation>
    <scope>NUCLEOTIDE SEQUENCE [LARGE SCALE GENOMIC DNA]</scope>
    <source>
        <strain evidence="4">JCM 17316</strain>
    </source>
</reference>
<feature type="region of interest" description="Disordered" evidence="1">
    <location>
        <begin position="90"/>
        <end position="115"/>
    </location>
</feature>
<evidence type="ECO:0000256" key="1">
    <source>
        <dbReference type="SAM" id="MobiDB-lite"/>
    </source>
</evidence>
<accession>A0ABP7YSK8</accession>
<organism evidence="3 4">
    <name type="scientific">Actinomadura keratinilytica</name>
    <dbReference type="NCBI Taxonomy" id="547461"/>
    <lineage>
        <taxon>Bacteria</taxon>
        <taxon>Bacillati</taxon>
        <taxon>Actinomycetota</taxon>
        <taxon>Actinomycetes</taxon>
        <taxon>Streptosporangiales</taxon>
        <taxon>Thermomonosporaceae</taxon>
        <taxon>Actinomadura</taxon>
    </lineage>
</organism>
<sequence>MWPETIQRGARCPGDRIRPARLPFAARIAIVGGLALASWIAAALLAHAADAAATGTDELARTAAGGGRTAVEPRDPRIVAETLRHASRLLAAADEPGSGEADVREPEAARAGDVRRHRVRRIAEPLPSGRRAERGDCRMCALTGRRGPLGDASFFRALDQVTTSAGSSAGQSSARAQGLLREARRTLARVMAGVPGLGTDTLRGGLRPVLDPAGGVRGADEQLPPNAAGVQPLSFGPPIPVMTPTDAAAPNSDVPEFVEKAASTPDYRAVPSAGVRVADDTTWAGPTVRPAAVDRCRSCTAEGEPAPPRRPSPFTHHVPADMTYVSAAHPQLALAGMLQAHSLRVHRDSSAAAVPYVALDDMIAAEEPGAVPD</sequence>
<dbReference type="EMBL" id="BAABDO010000034">
    <property type="protein sequence ID" value="GAA4140634.1"/>
    <property type="molecule type" value="Genomic_DNA"/>
</dbReference>
<protein>
    <submittedName>
        <fullName evidence="3">Uncharacterized protein</fullName>
    </submittedName>
</protein>
<feature type="transmembrane region" description="Helical" evidence="2">
    <location>
        <begin position="24"/>
        <end position="46"/>
    </location>
</feature>
<keyword evidence="4" id="KW-1185">Reference proteome</keyword>
<proteinExistence type="predicted"/>